<dbReference type="Pfam" id="PF01642">
    <property type="entry name" value="MM_CoA_mutase"/>
    <property type="match status" value="1"/>
</dbReference>
<sequence length="277" mass="31296">MDIDSFAPIFSFYCSTERDFFEKIAKYRALRQIWAQEINKRFNPHNSRSMAARITCRTVGSMLTAQQPLIIIVRTTTQDLASMLGGVQSIIITPYDEALSIPSKESMTMSLRQHDILGYETNVRVVSDPLGGSYFVEKLTAQYAEKVREEMASIENLGSGEEHGPAMITGFIKGIETGYFRRKIDEASYGRKKEIDSGELVIVGVNKSVEDKEVPIHLEQGAPRSRDIKIRRLKEFRQRRDAKAVQTALDRLLEATLKGQMEPLIEAFLKGATIQEV</sequence>
<evidence type="ECO:0000313" key="3">
    <source>
        <dbReference type="Proteomes" id="UP000772181"/>
    </source>
</evidence>
<dbReference type="EMBL" id="JACQWF010000248">
    <property type="protein sequence ID" value="MBI4595804.1"/>
    <property type="molecule type" value="Genomic_DNA"/>
</dbReference>
<dbReference type="GO" id="GO:0031419">
    <property type="term" value="F:cobalamin binding"/>
    <property type="evidence" value="ECO:0007669"/>
    <property type="project" value="InterPro"/>
</dbReference>
<name>A0A933GN41_UNCTE</name>
<dbReference type="SUPFAM" id="SSF51703">
    <property type="entry name" value="Cobalamin (vitamin B12)-dependent enzymes"/>
    <property type="match status" value="1"/>
</dbReference>
<proteinExistence type="predicted"/>
<feature type="domain" description="Methylmalonyl-CoA mutase alpha/beta chain catalytic" evidence="1">
    <location>
        <begin position="1"/>
        <end position="277"/>
    </location>
</feature>
<gene>
    <name evidence="2" type="ORF">HY730_05420</name>
</gene>
<dbReference type="PANTHER" id="PTHR48101">
    <property type="entry name" value="METHYLMALONYL-COA MUTASE, MITOCHONDRIAL-RELATED"/>
    <property type="match status" value="1"/>
</dbReference>
<dbReference type="InterPro" id="IPR016176">
    <property type="entry name" value="Cbl-dep_enz_cat"/>
</dbReference>
<comment type="caution">
    <text evidence="2">The sequence shown here is derived from an EMBL/GenBank/DDBJ whole genome shotgun (WGS) entry which is preliminary data.</text>
</comment>
<organism evidence="2 3">
    <name type="scientific">Tectimicrobiota bacterium</name>
    <dbReference type="NCBI Taxonomy" id="2528274"/>
    <lineage>
        <taxon>Bacteria</taxon>
        <taxon>Pseudomonadati</taxon>
        <taxon>Nitrospinota/Tectimicrobiota group</taxon>
        <taxon>Candidatus Tectimicrobiota</taxon>
    </lineage>
</organism>
<accession>A0A933GN41</accession>
<reference evidence="2" key="1">
    <citation type="submission" date="2020-07" db="EMBL/GenBank/DDBJ databases">
        <title>Huge and variable diversity of episymbiotic CPR bacteria and DPANN archaea in groundwater ecosystems.</title>
        <authorList>
            <person name="He C.Y."/>
            <person name="Keren R."/>
            <person name="Whittaker M."/>
            <person name="Farag I.F."/>
            <person name="Doudna J."/>
            <person name="Cate J.H.D."/>
            <person name="Banfield J.F."/>
        </authorList>
    </citation>
    <scope>NUCLEOTIDE SEQUENCE</scope>
    <source>
        <strain evidence="2">NC_groundwater_1482_Ag_S-0.65um_47_24</strain>
    </source>
</reference>
<evidence type="ECO:0000259" key="1">
    <source>
        <dbReference type="Pfam" id="PF01642"/>
    </source>
</evidence>
<dbReference type="PANTHER" id="PTHR48101:SF1">
    <property type="entry name" value="METHYLMALONYL-COA MUTASE, LARGE SUBUNIT"/>
    <property type="match status" value="1"/>
</dbReference>
<evidence type="ECO:0000313" key="2">
    <source>
        <dbReference type="EMBL" id="MBI4595804.1"/>
    </source>
</evidence>
<dbReference type="GO" id="GO:0016866">
    <property type="term" value="F:intramolecular transferase activity"/>
    <property type="evidence" value="ECO:0007669"/>
    <property type="project" value="InterPro"/>
</dbReference>
<dbReference type="InterPro" id="IPR006099">
    <property type="entry name" value="MeMalonylCoA_mutase_a/b_cat"/>
</dbReference>
<dbReference type="Gene3D" id="3.20.20.240">
    <property type="entry name" value="Methylmalonyl-CoA mutase"/>
    <property type="match status" value="1"/>
</dbReference>
<dbReference type="AlphaFoldDB" id="A0A933GN41"/>
<dbReference type="Proteomes" id="UP000772181">
    <property type="component" value="Unassembled WGS sequence"/>
</dbReference>
<protein>
    <recommendedName>
        <fullName evidence="1">Methylmalonyl-CoA mutase alpha/beta chain catalytic domain-containing protein</fullName>
    </recommendedName>
</protein>